<name>A0ABY7EJ27_MYAAR</name>
<reference evidence="1" key="1">
    <citation type="submission" date="2022-11" db="EMBL/GenBank/DDBJ databases">
        <title>Centuries of genome instability and evolution in soft-shell clam transmissible cancer (bioRxiv).</title>
        <authorList>
            <person name="Hart S.F.M."/>
            <person name="Yonemitsu M.A."/>
            <person name="Giersch R.M."/>
            <person name="Beal B.F."/>
            <person name="Arriagada G."/>
            <person name="Davis B.W."/>
            <person name="Ostrander E.A."/>
            <person name="Goff S.P."/>
            <person name="Metzger M.J."/>
        </authorList>
    </citation>
    <scope>NUCLEOTIDE SEQUENCE</scope>
    <source>
        <strain evidence="1">MELC-2E11</strain>
        <tissue evidence="1">Siphon/mantle</tissue>
    </source>
</reference>
<sequence>MYIQNVNEKLQLARAVEDSRALIQPSTPCIHCTSMFDITSYLLPSCEYLARLRRMRAEPAHSHKYSGSGAAATPGDAVELGRESELALPPDLLRLRFLEDDFFFVSPPFGLA</sequence>
<keyword evidence="2" id="KW-1185">Reference proteome</keyword>
<dbReference type="Proteomes" id="UP001164746">
    <property type="component" value="Chromosome 6"/>
</dbReference>
<evidence type="ECO:0000313" key="1">
    <source>
        <dbReference type="EMBL" id="WAR09130.1"/>
    </source>
</evidence>
<accession>A0ABY7EJ27</accession>
<organism evidence="1 2">
    <name type="scientific">Mya arenaria</name>
    <name type="common">Soft-shell clam</name>
    <dbReference type="NCBI Taxonomy" id="6604"/>
    <lineage>
        <taxon>Eukaryota</taxon>
        <taxon>Metazoa</taxon>
        <taxon>Spiralia</taxon>
        <taxon>Lophotrochozoa</taxon>
        <taxon>Mollusca</taxon>
        <taxon>Bivalvia</taxon>
        <taxon>Autobranchia</taxon>
        <taxon>Heteroconchia</taxon>
        <taxon>Euheterodonta</taxon>
        <taxon>Imparidentia</taxon>
        <taxon>Neoheterodontei</taxon>
        <taxon>Myida</taxon>
        <taxon>Myoidea</taxon>
        <taxon>Myidae</taxon>
        <taxon>Mya</taxon>
    </lineage>
</organism>
<proteinExistence type="predicted"/>
<gene>
    <name evidence="1" type="ORF">MAR_019088</name>
</gene>
<evidence type="ECO:0000313" key="2">
    <source>
        <dbReference type="Proteomes" id="UP001164746"/>
    </source>
</evidence>
<dbReference type="EMBL" id="CP111017">
    <property type="protein sequence ID" value="WAR09130.1"/>
    <property type="molecule type" value="Genomic_DNA"/>
</dbReference>
<protein>
    <submittedName>
        <fullName evidence="1">Uncharacterized protein</fullName>
    </submittedName>
</protein>